<evidence type="ECO:0000313" key="1">
    <source>
        <dbReference type="EMBL" id="KAJ1084937.1"/>
    </source>
</evidence>
<comment type="caution">
    <text evidence="1">The sequence shown here is derived from an EMBL/GenBank/DDBJ whole genome shotgun (WGS) entry which is preliminary data.</text>
</comment>
<dbReference type="EMBL" id="JANPWB010000016">
    <property type="protein sequence ID" value="KAJ1084937.1"/>
    <property type="molecule type" value="Genomic_DNA"/>
</dbReference>
<feature type="non-terminal residue" evidence="1">
    <location>
        <position position="1"/>
    </location>
</feature>
<keyword evidence="2" id="KW-1185">Reference proteome</keyword>
<proteinExistence type="predicted"/>
<organism evidence="1 2">
    <name type="scientific">Pleurodeles waltl</name>
    <name type="common">Iberian ribbed newt</name>
    <dbReference type="NCBI Taxonomy" id="8319"/>
    <lineage>
        <taxon>Eukaryota</taxon>
        <taxon>Metazoa</taxon>
        <taxon>Chordata</taxon>
        <taxon>Craniata</taxon>
        <taxon>Vertebrata</taxon>
        <taxon>Euteleostomi</taxon>
        <taxon>Amphibia</taxon>
        <taxon>Batrachia</taxon>
        <taxon>Caudata</taxon>
        <taxon>Salamandroidea</taxon>
        <taxon>Salamandridae</taxon>
        <taxon>Pleurodelinae</taxon>
        <taxon>Pleurodeles</taxon>
    </lineage>
</organism>
<accession>A0AAV7L1P8</accession>
<name>A0AAV7L1P8_PLEWA</name>
<dbReference type="Proteomes" id="UP001066276">
    <property type="component" value="Chromosome 12"/>
</dbReference>
<dbReference type="AlphaFoldDB" id="A0AAV7L1P8"/>
<gene>
    <name evidence="1" type="ORF">NDU88_005076</name>
</gene>
<evidence type="ECO:0000313" key="2">
    <source>
        <dbReference type="Proteomes" id="UP001066276"/>
    </source>
</evidence>
<sequence>LIQATPTHLHSLERAESCPADSVYTLSVDVSQLDCRDAREEERIERTFLGFPTI</sequence>
<feature type="non-terminal residue" evidence="1">
    <location>
        <position position="54"/>
    </location>
</feature>
<reference evidence="1" key="1">
    <citation type="journal article" date="2022" name="bioRxiv">
        <title>Sequencing and chromosome-scale assembly of the giantPleurodeles waltlgenome.</title>
        <authorList>
            <person name="Brown T."/>
            <person name="Elewa A."/>
            <person name="Iarovenko S."/>
            <person name="Subramanian E."/>
            <person name="Araus A.J."/>
            <person name="Petzold A."/>
            <person name="Susuki M."/>
            <person name="Suzuki K.-i.T."/>
            <person name="Hayashi T."/>
            <person name="Toyoda A."/>
            <person name="Oliveira C."/>
            <person name="Osipova E."/>
            <person name="Leigh N.D."/>
            <person name="Simon A."/>
            <person name="Yun M.H."/>
        </authorList>
    </citation>
    <scope>NUCLEOTIDE SEQUENCE</scope>
    <source>
        <strain evidence="1">20211129_DDA</strain>
        <tissue evidence="1">Liver</tissue>
    </source>
</reference>
<protein>
    <submittedName>
        <fullName evidence="1">Uncharacterized protein</fullName>
    </submittedName>
</protein>